<feature type="region of interest" description="Disordered" evidence="9">
    <location>
        <begin position="1"/>
        <end position="25"/>
    </location>
</feature>
<dbReference type="RefSeq" id="WP_117298277.1">
    <property type="nucleotide sequence ID" value="NZ_QVQT02000002.1"/>
</dbReference>
<dbReference type="Pfam" id="PF13807">
    <property type="entry name" value="GNVR"/>
    <property type="match status" value="1"/>
</dbReference>
<dbReference type="OrthoDB" id="9794577at2"/>
<evidence type="ECO:0000259" key="11">
    <source>
        <dbReference type="Pfam" id="PF13614"/>
    </source>
</evidence>
<feature type="domain" description="Tyrosine-protein kinase G-rich" evidence="12">
    <location>
        <begin position="385"/>
        <end position="455"/>
    </location>
</feature>
<proteinExistence type="inferred from homology"/>
<dbReference type="NCBIfam" id="TIGR01007">
    <property type="entry name" value="eps_fam"/>
    <property type="match status" value="1"/>
</dbReference>
<sequence length="755" mass="83811">MQGSAIAPQGQQELHPPGGVPPHESPAFTPADFRKIIIKRKWVILFCVLVGVGIAFYHIFTTIPQYEAISRMSIDFSRSTNIGIEDIIESKLSGGEESDQKLQTELRIMQSDSVVMDVINSLDLYHRKPFSDMFAKQPYTGHLTPLQRYQLIRAFQSSEKVIVETGTQIVEIHFQNPDPEVAAKVVNAIVQAYMERDLRSRFEGTTRVSNWLSQQLSTLKSQVQSSQQELSDYQKKNNLVGLGPTGTSLVTDDLRTINDQLAEARADRIVKEARYRMAQTRNPDLLVSVSGGVLGSLRSQEADLMVQKAQLQSKFGPEYPKLREIDRQLGSVRSDIQTEITNLTQRFQTEYDAAVKTEGLLQQRLDDTKQQAFHENESAAQFEILQHGAESASELYDALQMKLKEAGITAGLNSNNIDVIDTAMIPPYPVLPQKRQDATFGFLGGLIVGLILAVFLESMDDTLRTSDDAEAVSLLPALAVIPHFQPFSKKAINAKDEAADRNGSLAKVSPDLLAYNEPQSIVAEGFRSLRSSILLSAVDREPKLLLLTSGFAAEGKSTCSSNLAVSFAQRNARVLLVDTDLRKGTLHMKFRLSNRTGLSTYLSRESKEESFEYPIPGLPNLAVMTRGPIAPNPGEMLASRMMEDTLARWRQEFDHVILDSSPILAVSDTLSLAPQADAVLIVLRSGITRKKALSRVREQLRRSGARVLGTIINDVDLRLENYYTYSRRYDYGYKGYKGYGSAYGAGYAGGKDGEE</sequence>
<dbReference type="Gene3D" id="3.40.50.300">
    <property type="entry name" value="P-loop containing nucleotide triphosphate hydrolases"/>
    <property type="match status" value="1"/>
</dbReference>
<evidence type="ECO:0000259" key="12">
    <source>
        <dbReference type="Pfam" id="PF13807"/>
    </source>
</evidence>
<dbReference type="InterPro" id="IPR005702">
    <property type="entry name" value="Wzc-like_C"/>
</dbReference>
<dbReference type="InterPro" id="IPR025669">
    <property type="entry name" value="AAA_dom"/>
</dbReference>
<evidence type="ECO:0000313" key="13">
    <source>
        <dbReference type="EMBL" id="RFU17527.1"/>
    </source>
</evidence>
<evidence type="ECO:0000256" key="7">
    <source>
        <dbReference type="ARBA" id="ARBA00023137"/>
    </source>
</evidence>
<dbReference type="PANTHER" id="PTHR32309">
    <property type="entry name" value="TYROSINE-PROTEIN KINASE"/>
    <property type="match status" value="1"/>
</dbReference>
<keyword evidence="10" id="KW-0812">Transmembrane</keyword>
<comment type="similarity">
    <text evidence="1">Belongs to the CpsD/CapB family.</text>
</comment>
<keyword evidence="5 13" id="KW-0418">Kinase</keyword>
<dbReference type="InterPro" id="IPR050445">
    <property type="entry name" value="Bact_polysacc_biosynth/exp"/>
</dbReference>
<feature type="transmembrane region" description="Helical" evidence="10">
    <location>
        <begin position="42"/>
        <end position="60"/>
    </location>
</feature>
<keyword evidence="14" id="KW-1185">Reference proteome</keyword>
<reference evidence="13 14" key="1">
    <citation type="submission" date="2018-08" db="EMBL/GenBank/DDBJ databases">
        <title>Acidipila sp. 4G-K13, an acidobacterium isolated from forest soil.</title>
        <authorList>
            <person name="Gao Z.-H."/>
            <person name="Qiu L.-H."/>
        </authorList>
    </citation>
    <scope>NUCLEOTIDE SEQUENCE [LARGE SCALE GENOMIC DNA]</scope>
    <source>
        <strain evidence="13 14">4G-K13</strain>
    </source>
</reference>
<organism evidence="13 14">
    <name type="scientific">Paracidobacterium acidisoli</name>
    <dbReference type="NCBI Taxonomy" id="2303751"/>
    <lineage>
        <taxon>Bacteria</taxon>
        <taxon>Pseudomonadati</taxon>
        <taxon>Acidobacteriota</taxon>
        <taxon>Terriglobia</taxon>
        <taxon>Terriglobales</taxon>
        <taxon>Acidobacteriaceae</taxon>
        <taxon>Paracidobacterium</taxon>
    </lineage>
</organism>
<dbReference type="EC" id="2.7.10.2" evidence="2"/>
<evidence type="ECO:0000256" key="3">
    <source>
        <dbReference type="ARBA" id="ARBA00022679"/>
    </source>
</evidence>
<keyword evidence="10" id="KW-1133">Transmembrane helix</keyword>
<evidence type="ECO:0000256" key="1">
    <source>
        <dbReference type="ARBA" id="ARBA00007316"/>
    </source>
</evidence>
<dbReference type="Proteomes" id="UP000264702">
    <property type="component" value="Unassembled WGS sequence"/>
</dbReference>
<dbReference type="EMBL" id="QVQT01000002">
    <property type="protein sequence ID" value="RFU17527.1"/>
    <property type="molecule type" value="Genomic_DNA"/>
</dbReference>
<keyword evidence="3 13" id="KW-0808">Transferase</keyword>
<dbReference type="GO" id="GO:0004715">
    <property type="term" value="F:non-membrane spanning protein tyrosine kinase activity"/>
    <property type="evidence" value="ECO:0007669"/>
    <property type="project" value="UniProtKB-EC"/>
</dbReference>
<evidence type="ECO:0000256" key="8">
    <source>
        <dbReference type="ARBA" id="ARBA00051245"/>
    </source>
</evidence>
<accession>A0A372IRG7</accession>
<comment type="caution">
    <text evidence="13">The sequence shown here is derived from an EMBL/GenBank/DDBJ whole genome shotgun (WGS) entry which is preliminary data.</text>
</comment>
<keyword evidence="10" id="KW-0472">Membrane</keyword>
<dbReference type="GO" id="GO:0005886">
    <property type="term" value="C:plasma membrane"/>
    <property type="evidence" value="ECO:0007669"/>
    <property type="project" value="TreeGrafter"/>
</dbReference>
<protein>
    <recommendedName>
        <fullName evidence="2">non-specific protein-tyrosine kinase</fullName>
        <ecNumber evidence="2">2.7.10.2</ecNumber>
    </recommendedName>
</protein>
<dbReference type="CDD" id="cd05387">
    <property type="entry name" value="BY-kinase"/>
    <property type="match status" value="1"/>
</dbReference>
<dbReference type="GO" id="GO:0005524">
    <property type="term" value="F:ATP binding"/>
    <property type="evidence" value="ECO:0007669"/>
    <property type="project" value="UniProtKB-KW"/>
</dbReference>
<dbReference type="PANTHER" id="PTHR32309:SF13">
    <property type="entry name" value="FERRIC ENTEROBACTIN TRANSPORT PROTEIN FEPE"/>
    <property type="match status" value="1"/>
</dbReference>
<keyword evidence="7" id="KW-0829">Tyrosine-protein kinase</keyword>
<feature type="domain" description="AAA" evidence="11">
    <location>
        <begin position="555"/>
        <end position="686"/>
    </location>
</feature>
<dbReference type="AlphaFoldDB" id="A0A372IRG7"/>
<dbReference type="InterPro" id="IPR027417">
    <property type="entry name" value="P-loop_NTPase"/>
</dbReference>
<gene>
    <name evidence="13" type="ORF">D0Y96_05130</name>
</gene>
<evidence type="ECO:0000256" key="6">
    <source>
        <dbReference type="ARBA" id="ARBA00022840"/>
    </source>
</evidence>
<evidence type="ECO:0000256" key="10">
    <source>
        <dbReference type="SAM" id="Phobius"/>
    </source>
</evidence>
<name>A0A372IRG7_9BACT</name>
<evidence type="ECO:0000256" key="9">
    <source>
        <dbReference type="SAM" id="MobiDB-lite"/>
    </source>
</evidence>
<evidence type="ECO:0000256" key="5">
    <source>
        <dbReference type="ARBA" id="ARBA00022777"/>
    </source>
</evidence>
<evidence type="ECO:0000256" key="2">
    <source>
        <dbReference type="ARBA" id="ARBA00011903"/>
    </source>
</evidence>
<keyword evidence="4" id="KW-0547">Nucleotide-binding</keyword>
<evidence type="ECO:0000256" key="4">
    <source>
        <dbReference type="ARBA" id="ARBA00022741"/>
    </source>
</evidence>
<dbReference type="SUPFAM" id="SSF52540">
    <property type="entry name" value="P-loop containing nucleoside triphosphate hydrolases"/>
    <property type="match status" value="1"/>
</dbReference>
<keyword evidence="6" id="KW-0067">ATP-binding</keyword>
<comment type="catalytic activity">
    <reaction evidence="8">
        <text>L-tyrosyl-[protein] + ATP = O-phospho-L-tyrosyl-[protein] + ADP + H(+)</text>
        <dbReference type="Rhea" id="RHEA:10596"/>
        <dbReference type="Rhea" id="RHEA-COMP:10136"/>
        <dbReference type="Rhea" id="RHEA-COMP:20101"/>
        <dbReference type="ChEBI" id="CHEBI:15378"/>
        <dbReference type="ChEBI" id="CHEBI:30616"/>
        <dbReference type="ChEBI" id="CHEBI:46858"/>
        <dbReference type="ChEBI" id="CHEBI:61978"/>
        <dbReference type="ChEBI" id="CHEBI:456216"/>
        <dbReference type="EC" id="2.7.10.2"/>
    </reaction>
</comment>
<evidence type="ECO:0000313" key="14">
    <source>
        <dbReference type="Proteomes" id="UP000264702"/>
    </source>
</evidence>
<dbReference type="Pfam" id="PF13614">
    <property type="entry name" value="AAA_31"/>
    <property type="match status" value="1"/>
</dbReference>
<dbReference type="InterPro" id="IPR032807">
    <property type="entry name" value="GNVR"/>
</dbReference>